<proteinExistence type="inferred from homology"/>
<evidence type="ECO:0000256" key="2">
    <source>
        <dbReference type="ARBA" id="ARBA00013017"/>
    </source>
</evidence>
<dbReference type="GO" id="GO:0008379">
    <property type="term" value="F:thioredoxin peroxidase activity"/>
    <property type="evidence" value="ECO:0007669"/>
    <property type="project" value="TreeGrafter"/>
</dbReference>
<dbReference type="GO" id="GO:0005737">
    <property type="term" value="C:cytoplasm"/>
    <property type="evidence" value="ECO:0007669"/>
    <property type="project" value="TreeGrafter"/>
</dbReference>
<dbReference type="EMBL" id="SOEG01000021">
    <property type="protein sequence ID" value="TDX49053.1"/>
    <property type="molecule type" value="Genomic_DNA"/>
</dbReference>
<evidence type="ECO:0000256" key="4">
    <source>
        <dbReference type="ARBA" id="ARBA00022862"/>
    </source>
</evidence>
<keyword evidence="5" id="KW-0560">Oxidoreductase</keyword>
<evidence type="ECO:0000313" key="13">
    <source>
        <dbReference type="EMBL" id="TDX49053.1"/>
    </source>
</evidence>
<dbReference type="GO" id="GO:0045454">
    <property type="term" value="P:cell redox homeostasis"/>
    <property type="evidence" value="ECO:0007669"/>
    <property type="project" value="TreeGrafter"/>
</dbReference>
<dbReference type="Gene3D" id="3.40.30.10">
    <property type="entry name" value="Glutaredoxin"/>
    <property type="match status" value="1"/>
</dbReference>
<dbReference type="InterPro" id="IPR036249">
    <property type="entry name" value="Thioredoxin-like_sf"/>
</dbReference>
<dbReference type="AlphaFoldDB" id="A0A4R8GVM1"/>
<keyword evidence="7" id="KW-0676">Redox-active center</keyword>
<keyword evidence="6" id="KW-1015">Disulfide bond</keyword>
<comment type="catalytic activity">
    <reaction evidence="11">
        <text>a hydroperoxide + [thioredoxin]-dithiol = an alcohol + [thioredoxin]-disulfide + H2O</text>
        <dbReference type="Rhea" id="RHEA:62620"/>
        <dbReference type="Rhea" id="RHEA-COMP:10698"/>
        <dbReference type="Rhea" id="RHEA-COMP:10700"/>
        <dbReference type="ChEBI" id="CHEBI:15377"/>
        <dbReference type="ChEBI" id="CHEBI:29950"/>
        <dbReference type="ChEBI" id="CHEBI:30879"/>
        <dbReference type="ChEBI" id="CHEBI:35924"/>
        <dbReference type="ChEBI" id="CHEBI:50058"/>
        <dbReference type="EC" id="1.11.1.24"/>
    </reaction>
</comment>
<evidence type="ECO:0000256" key="9">
    <source>
        <dbReference type="ARBA" id="ARBA00038489"/>
    </source>
</evidence>
<dbReference type="InterPro" id="IPR000866">
    <property type="entry name" value="AhpC/TSA"/>
</dbReference>
<evidence type="ECO:0000256" key="1">
    <source>
        <dbReference type="ARBA" id="ARBA00003330"/>
    </source>
</evidence>
<feature type="domain" description="Thioredoxin" evidence="12">
    <location>
        <begin position="1"/>
        <end position="85"/>
    </location>
</feature>
<dbReference type="Pfam" id="PF00578">
    <property type="entry name" value="AhpC-TSA"/>
    <property type="match status" value="1"/>
</dbReference>
<name>A0A4R8GVM1_9FIRM</name>
<keyword evidence="4" id="KW-0049">Antioxidant</keyword>
<accession>A0A4R8GVM1</accession>
<evidence type="ECO:0000256" key="3">
    <source>
        <dbReference type="ARBA" id="ARBA00022559"/>
    </source>
</evidence>
<evidence type="ECO:0000256" key="7">
    <source>
        <dbReference type="ARBA" id="ARBA00023284"/>
    </source>
</evidence>
<dbReference type="PROSITE" id="PS51352">
    <property type="entry name" value="THIOREDOXIN_2"/>
    <property type="match status" value="1"/>
</dbReference>
<comment type="function">
    <text evidence="1">Thiol-specific peroxidase that catalyzes the reduction of hydrogen peroxide and organic hydroperoxides to water and alcohols, respectively. Plays a role in cell protection against oxidative stress by detoxifying peroxides and as sensor of hydrogen peroxide-mediated signaling events.</text>
</comment>
<evidence type="ECO:0000313" key="14">
    <source>
        <dbReference type="Proteomes" id="UP000295832"/>
    </source>
</evidence>
<evidence type="ECO:0000256" key="8">
    <source>
        <dbReference type="ARBA" id="ARBA00032824"/>
    </source>
</evidence>
<protein>
    <recommendedName>
        <fullName evidence="2">thioredoxin-dependent peroxiredoxin</fullName>
        <ecNumber evidence="2">1.11.1.24</ecNumber>
    </recommendedName>
    <alternativeName>
        <fullName evidence="10">Bacterioferritin comigratory protein</fullName>
    </alternativeName>
    <alternativeName>
        <fullName evidence="8">Thioredoxin peroxidase</fullName>
    </alternativeName>
</protein>
<sequence>MPNQVTVVLVFYRDKWCPYCNLQLRTYQQALSKINDLGAGLISISPQTPDYSLTQKEKEELSYELLSDTKGEVAEKYNVLFDVPR</sequence>
<evidence type="ECO:0000256" key="5">
    <source>
        <dbReference type="ARBA" id="ARBA00023002"/>
    </source>
</evidence>
<evidence type="ECO:0000256" key="6">
    <source>
        <dbReference type="ARBA" id="ARBA00023157"/>
    </source>
</evidence>
<dbReference type="PANTHER" id="PTHR42801">
    <property type="entry name" value="THIOREDOXIN-DEPENDENT PEROXIDE REDUCTASE"/>
    <property type="match status" value="1"/>
</dbReference>
<evidence type="ECO:0000259" key="12">
    <source>
        <dbReference type="PROSITE" id="PS51352"/>
    </source>
</evidence>
<evidence type="ECO:0000256" key="10">
    <source>
        <dbReference type="ARBA" id="ARBA00041373"/>
    </source>
</evidence>
<comment type="similarity">
    <text evidence="9">Belongs to the peroxiredoxin family. BCP/PrxQ subfamily.</text>
</comment>
<reference evidence="13 14" key="1">
    <citation type="submission" date="2019-03" db="EMBL/GenBank/DDBJ databases">
        <title>Subsurface microbial communities from deep shales in Ohio and West Virginia, USA.</title>
        <authorList>
            <person name="Wrighton K."/>
        </authorList>
    </citation>
    <scope>NUCLEOTIDE SEQUENCE [LARGE SCALE GENOMIC DNA]</scope>
    <source>
        <strain evidence="13 14">MSL 6dP</strain>
    </source>
</reference>
<gene>
    <name evidence="13" type="ORF">C7959_1216</name>
</gene>
<keyword evidence="3" id="KW-0575">Peroxidase</keyword>
<evidence type="ECO:0000256" key="11">
    <source>
        <dbReference type="ARBA" id="ARBA00049091"/>
    </source>
</evidence>
<dbReference type="InterPro" id="IPR013766">
    <property type="entry name" value="Thioredoxin_domain"/>
</dbReference>
<dbReference type="SUPFAM" id="SSF52833">
    <property type="entry name" value="Thioredoxin-like"/>
    <property type="match status" value="1"/>
</dbReference>
<dbReference type="InterPro" id="IPR050924">
    <property type="entry name" value="Peroxiredoxin_BCP/PrxQ"/>
</dbReference>
<comment type="caution">
    <text evidence="13">The sequence shown here is derived from an EMBL/GenBank/DDBJ whole genome shotgun (WGS) entry which is preliminary data.</text>
</comment>
<organism evidence="13 14">
    <name type="scientific">Orenia marismortui</name>
    <dbReference type="NCBI Taxonomy" id="46469"/>
    <lineage>
        <taxon>Bacteria</taxon>
        <taxon>Bacillati</taxon>
        <taxon>Bacillota</taxon>
        <taxon>Clostridia</taxon>
        <taxon>Halanaerobiales</taxon>
        <taxon>Halobacteroidaceae</taxon>
        <taxon>Orenia</taxon>
    </lineage>
</organism>
<dbReference type="Proteomes" id="UP000295832">
    <property type="component" value="Unassembled WGS sequence"/>
</dbReference>
<dbReference type="GO" id="GO:0034599">
    <property type="term" value="P:cellular response to oxidative stress"/>
    <property type="evidence" value="ECO:0007669"/>
    <property type="project" value="TreeGrafter"/>
</dbReference>
<dbReference type="PANTHER" id="PTHR42801:SF7">
    <property type="entry name" value="SLL1159 PROTEIN"/>
    <property type="match status" value="1"/>
</dbReference>
<keyword evidence="14" id="KW-1185">Reference proteome</keyword>
<dbReference type="EC" id="1.11.1.24" evidence="2"/>